<evidence type="ECO:0000313" key="2">
    <source>
        <dbReference type="EMBL" id="TBO60986.1"/>
    </source>
</evidence>
<feature type="transmembrane region" description="Helical" evidence="1">
    <location>
        <begin position="130"/>
        <end position="154"/>
    </location>
</feature>
<feature type="transmembrane region" description="Helical" evidence="1">
    <location>
        <begin position="20"/>
        <end position="41"/>
    </location>
</feature>
<proteinExistence type="predicted"/>
<evidence type="ECO:0000313" key="3">
    <source>
        <dbReference type="Proteomes" id="UP000292452"/>
    </source>
</evidence>
<dbReference type="Proteomes" id="UP000292452">
    <property type="component" value="Unassembled WGS sequence"/>
</dbReference>
<keyword evidence="1" id="KW-1133">Transmembrane helix</keyword>
<gene>
    <name evidence="2" type="ORF">EYS09_03570</name>
</gene>
<accession>A0A4Q9I068</accession>
<sequence>MDENDTTPPSRRMLLSAGRVIGAGLLLAGLLIGGLTVRSVLDKGNYQHDNGVLTVDECRTSLERSRSRHQQHVVRHVSCTGTFRFDAASKPPLADIAVETGREVEPGTELDVVKSSHSFELAEDQNKSTVFMAAFGSLLAVAAGAFCLLTGFGGRRGPRFRPAWAALPSGRVTRPLLAVVGGIGIAGTAVSLIVYKFVS</sequence>
<organism evidence="2 3">
    <name type="scientific">Streptomyces kasugaensis</name>
    <dbReference type="NCBI Taxonomy" id="1946"/>
    <lineage>
        <taxon>Bacteria</taxon>
        <taxon>Bacillati</taxon>
        <taxon>Actinomycetota</taxon>
        <taxon>Actinomycetes</taxon>
        <taxon>Kitasatosporales</taxon>
        <taxon>Streptomycetaceae</taxon>
        <taxon>Streptomyces</taxon>
    </lineage>
</organism>
<evidence type="ECO:0000256" key="1">
    <source>
        <dbReference type="SAM" id="Phobius"/>
    </source>
</evidence>
<comment type="caution">
    <text evidence="2">The sequence shown here is derived from an EMBL/GenBank/DDBJ whole genome shotgun (WGS) entry which is preliminary data.</text>
</comment>
<dbReference type="AlphaFoldDB" id="A0A4Q9I068"/>
<keyword evidence="1" id="KW-0472">Membrane</keyword>
<protein>
    <recommendedName>
        <fullName evidence="4">DUF3592 domain-containing protein</fullName>
    </recommendedName>
</protein>
<name>A0A4Q9I068_STRKA</name>
<dbReference type="EMBL" id="SIXH01000019">
    <property type="protein sequence ID" value="TBO60986.1"/>
    <property type="molecule type" value="Genomic_DNA"/>
</dbReference>
<evidence type="ECO:0008006" key="4">
    <source>
        <dbReference type="Google" id="ProtNLM"/>
    </source>
</evidence>
<feature type="transmembrane region" description="Helical" evidence="1">
    <location>
        <begin position="175"/>
        <end position="198"/>
    </location>
</feature>
<keyword evidence="1" id="KW-0812">Transmembrane</keyword>
<dbReference type="RefSeq" id="WP_131122129.1">
    <property type="nucleotide sequence ID" value="NZ_SIXH01000019.1"/>
</dbReference>
<keyword evidence="3" id="KW-1185">Reference proteome</keyword>
<reference evidence="2 3" key="1">
    <citation type="submission" date="2019-02" db="EMBL/GenBank/DDBJ databases">
        <title>Draft Genome Sequence of Streptomyces sp. AM-2504, identified by 16S rRNA comparative analysis as a Streptomyces Kasugaensis strain.</title>
        <authorList>
            <person name="Napolioni V."/>
            <person name="Giuliodori A.M."/>
            <person name="Spurio R."/>
            <person name="Fabbretti A."/>
        </authorList>
    </citation>
    <scope>NUCLEOTIDE SEQUENCE [LARGE SCALE GENOMIC DNA]</scope>
    <source>
        <strain evidence="2 3">AM-2504</strain>
    </source>
</reference>